<gene>
    <name evidence="2" type="ORF">AYL99_03302</name>
</gene>
<keyword evidence="3" id="KW-1185">Reference proteome</keyword>
<sequence>MPPDLEASRFCNLHPSFLNYVSPTLAVHISNNLPQKFFDPGEPVNLQFPTQFESGLKRELYMIANPAMVFEPLGNLLAQDVMDVQEYLAEKHNHRQICRVPNASRRPRFSSSKPGMLP</sequence>
<reference evidence="2 3" key="1">
    <citation type="submission" date="2016-04" db="EMBL/GenBank/DDBJ databases">
        <title>Draft genome of Fonsecaea erecta CBS 125763.</title>
        <authorList>
            <person name="Weiss V.A."/>
            <person name="Vicente V.A."/>
            <person name="Raittz R.T."/>
            <person name="Moreno L.F."/>
            <person name="De Souza E.M."/>
            <person name="Pedrosa F.O."/>
            <person name="Steffens M.B."/>
            <person name="Faoro H."/>
            <person name="Tadra-Sfeir M.Z."/>
            <person name="Najafzadeh M.J."/>
            <person name="Felipe M.S."/>
            <person name="Teixeira M."/>
            <person name="Sun J."/>
            <person name="Xi L."/>
            <person name="Gomes R."/>
            <person name="De Azevedo C.M."/>
            <person name="Salgado C.G."/>
            <person name="Da Silva M.B."/>
            <person name="Nascimento M.F."/>
            <person name="Queiroz-Telles F."/>
            <person name="Attili D.S."/>
            <person name="Gorbushina A."/>
        </authorList>
    </citation>
    <scope>NUCLEOTIDE SEQUENCE [LARGE SCALE GENOMIC DNA]</scope>
    <source>
        <strain evidence="2 3">CBS 125763</strain>
    </source>
</reference>
<evidence type="ECO:0000313" key="2">
    <source>
        <dbReference type="EMBL" id="OAP61101.1"/>
    </source>
</evidence>
<feature type="region of interest" description="Disordered" evidence="1">
    <location>
        <begin position="99"/>
        <end position="118"/>
    </location>
</feature>
<dbReference type="GeneID" id="30007472"/>
<dbReference type="RefSeq" id="XP_018694468.1">
    <property type="nucleotide sequence ID" value="XM_018834818.1"/>
</dbReference>
<feature type="compositionally biased region" description="Polar residues" evidence="1">
    <location>
        <begin position="109"/>
        <end position="118"/>
    </location>
</feature>
<evidence type="ECO:0000313" key="3">
    <source>
        <dbReference type="Proteomes" id="UP000078343"/>
    </source>
</evidence>
<dbReference type="Proteomes" id="UP000078343">
    <property type="component" value="Unassembled WGS sequence"/>
</dbReference>
<protein>
    <submittedName>
        <fullName evidence="2">Uncharacterized protein</fullName>
    </submittedName>
</protein>
<evidence type="ECO:0000256" key="1">
    <source>
        <dbReference type="SAM" id="MobiDB-lite"/>
    </source>
</evidence>
<dbReference type="EMBL" id="LVYI01000003">
    <property type="protein sequence ID" value="OAP61101.1"/>
    <property type="molecule type" value="Genomic_DNA"/>
</dbReference>
<proteinExistence type="predicted"/>
<dbReference type="AlphaFoldDB" id="A0A178ZNQ1"/>
<organism evidence="2 3">
    <name type="scientific">Fonsecaea erecta</name>
    <dbReference type="NCBI Taxonomy" id="1367422"/>
    <lineage>
        <taxon>Eukaryota</taxon>
        <taxon>Fungi</taxon>
        <taxon>Dikarya</taxon>
        <taxon>Ascomycota</taxon>
        <taxon>Pezizomycotina</taxon>
        <taxon>Eurotiomycetes</taxon>
        <taxon>Chaetothyriomycetidae</taxon>
        <taxon>Chaetothyriales</taxon>
        <taxon>Herpotrichiellaceae</taxon>
        <taxon>Fonsecaea</taxon>
    </lineage>
</organism>
<comment type="caution">
    <text evidence="2">The sequence shown here is derived from an EMBL/GenBank/DDBJ whole genome shotgun (WGS) entry which is preliminary data.</text>
</comment>
<name>A0A178ZNQ1_9EURO</name>
<accession>A0A178ZNQ1</accession>